<geneLocation type="plasmid" evidence="2 3">
    <name>PBr_lp25</name>
</geneLocation>
<feature type="transmembrane region" description="Helical" evidence="1">
    <location>
        <begin position="27"/>
        <end position="49"/>
    </location>
</feature>
<proteinExistence type="predicted"/>
<keyword evidence="1" id="KW-0812">Transmembrane</keyword>
<protein>
    <submittedName>
        <fullName evidence="2">Uncharacterized protein</fullName>
    </submittedName>
</protein>
<keyword evidence="1" id="KW-1133">Transmembrane helix</keyword>
<dbReference type="Proteomes" id="UP000006103">
    <property type="component" value="Plasmid PBr_lp25"/>
</dbReference>
<keyword evidence="3" id="KW-1185">Reference proteome</keyword>
<reference evidence="2" key="1">
    <citation type="submission" date="2008-12" db="EMBL/GenBank/DDBJ databases">
        <authorList>
            <person name="Fraser-Liggett C.M."/>
            <person name="Mongodin E.F."/>
            <person name="Casjens B."/>
            <person name="Dunn J."/>
            <person name="Luft B."/>
            <person name="Qiu W."/>
            <person name="Schutzer S."/>
            <person name="Sebastian Y."/>
        </authorList>
    </citation>
    <scope>NUCLEOTIDE SEQUENCE [LARGE SCALE GENOMIC DNA]</scope>
    <source>
        <strain evidence="2">PBr</strain>
        <plasmid evidence="2">PBr_lp25</plasmid>
    </source>
</reference>
<evidence type="ECO:0000313" key="3">
    <source>
        <dbReference type="Proteomes" id="UP000006103"/>
    </source>
</evidence>
<evidence type="ECO:0000313" key="2">
    <source>
        <dbReference type="EMBL" id="ACL34451.1"/>
    </source>
</evidence>
<sequence length="50" mass="5947">MLRISLILRCILVKEIIKFMLNCFSKFYKIFISKCIVVTPFLQIICYIVS</sequence>
<evidence type="ECO:0000256" key="1">
    <source>
        <dbReference type="SAM" id="Phobius"/>
    </source>
</evidence>
<organism evidence="2 3">
    <name type="scientific">Borreliella garinii PBr</name>
    <dbReference type="NCBI Taxonomy" id="498743"/>
    <lineage>
        <taxon>Bacteria</taxon>
        <taxon>Pseudomonadati</taxon>
        <taxon>Spirochaetota</taxon>
        <taxon>Spirochaetia</taxon>
        <taxon>Spirochaetales</taxon>
        <taxon>Borreliaceae</taxon>
        <taxon>Borreliella</taxon>
    </lineage>
</organism>
<keyword evidence="1" id="KW-0472">Membrane</keyword>
<dbReference type="EMBL" id="CP001301">
    <property type="protein sequence ID" value="ACL34451.1"/>
    <property type="molecule type" value="Genomic_DNA"/>
</dbReference>
<accession>B8F0M1</accession>
<gene>
    <name evidence="2" type="ORF">BGAPBR_E0041</name>
</gene>
<name>B8F0M1_BORGR</name>
<dbReference type="AlphaFoldDB" id="B8F0M1"/>
<keyword evidence="2" id="KW-0614">Plasmid</keyword>